<feature type="transmembrane region" description="Helical" evidence="1">
    <location>
        <begin position="164"/>
        <end position="185"/>
    </location>
</feature>
<feature type="transmembrane region" description="Helical" evidence="1">
    <location>
        <begin position="58"/>
        <end position="79"/>
    </location>
</feature>
<accession>A0A1Z1WLG6</accession>
<dbReference type="EMBL" id="CP021748">
    <property type="protein sequence ID" value="ARX87273.1"/>
    <property type="molecule type" value="Genomic_DNA"/>
</dbReference>
<evidence type="ECO:0000313" key="2">
    <source>
        <dbReference type="EMBL" id="ARX87273.1"/>
    </source>
</evidence>
<name>A0A1Z1WLG6_9ACTN</name>
<dbReference type="KEGG" id="salf:SMD44_06754"/>
<dbReference type="STRING" id="67267.GCA_000716675_07850"/>
<protein>
    <submittedName>
        <fullName evidence="2">Uncharacterized protein</fullName>
    </submittedName>
</protein>
<sequence>MGRELPDRTATRRLCAGVYLDPEFRDAVLHRVYNARKRRVAPSYGYDLVPVVTHAWRAWWLSTVGDAVLLTLCCAAVLLYPLPALLAAVALFDIGLVAALVTYATRSVRALGHRYTDAPAPDTDEDADTDTPRWRRTLGYDLVIAALVTVGVVAAVRGRAGDGVFLTAAAIALTLCAVLAVLGTLRQLAVNRLRAHGTDPRRPRTRGRLAVIESQQRHPLVVYSGASPFVGSGSGLRTWSFAQRLIEAKPLGVDKDVEFEKKPFATRELVEELRRAITALDTEEDPETRLPGLRVLDSLFVEGRYARGYADDLEPAARAGLVERILDRPQETARHYLTCQVESWGGEVVTTVFVHVSLQGRTMYIEFSSRALAPTRLAYQVVDTIGGTGTLATLRAAALHGGRVRDIALAPVRLVRATLALLGALGIGGDPTVAQLKRGRDIGADYSARERAAIKTDENYFQAFDVVKHLKIIEQRLLSTVGDFLTEHGVDTSEFRRRATAILNNGVISTGSGNQINLSDVAMGENTSVGK</sequence>
<dbReference type="AlphaFoldDB" id="A0A1Z1WLG6"/>
<reference evidence="2 3" key="1">
    <citation type="submission" date="2017-05" db="EMBL/GenBank/DDBJ databases">
        <title>Streptomyces alboflavus Genome sequencing and assembly.</title>
        <authorList>
            <person name="Wang Y."/>
            <person name="Du B."/>
            <person name="Ding Y."/>
            <person name="Liu H."/>
            <person name="Hou Q."/>
            <person name="Liu K."/>
            <person name="Wang C."/>
            <person name="Yao L."/>
        </authorList>
    </citation>
    <scope>NUCLEOTIDE SEQUENCE [LARGE SCALE GENOMIC DNA]</scope>
    <source>
        <strain evidence="2 3">MDJK44</strain>
    </source>
</reference>
<dbReference type="Proteomes" id="UP000195880">
    <property type="component" value="Chromosome"/>
</dbReference>
<organism evidence="2 3">
    <name type="scientific">Streptomyces alboflavus</name>
    <dbReference type="NCBI Taxonomy" id="67267"/>
    <lineage>
        <taxon>Bacteria</taxon>
        <taxon>Bacillati</taxon>
        <taxon>Actinomycetota</taxon>
        <taxon>Actinomycetes</taxon>
        <taxon>Kitasatosporales</taxon>
        <taxon>Streptomycetaceae</taxon>
        <taxon>Streptomyces</taxon>
    </lineage>
</organism>
<keyword evidence="1" id="KW-0812">Transmembrane</keyword>
<dbReference type="eggNOG" id="ENOG5032WFM">
    <property type="taxonomic scope" value="Bacteria"/>
</dbReference>
<evidence type="ECO:0000313" key="3">
    <source>
        <dbReference type="Proteomes" id="UP000195880"/>
    </source>
</evidence>
<evidence type="ECO:0000256" key="1">
    <source>
        <dbReference type="SAM" id="Phobius"/>
    </source>
</evidence>
<keyword evidence="3" id="KW-1185">Reference proteome</keyword>
<keyword evidence="1" id="KW-0472">Membrane</keyword>
<feature type="transmembrane region" description="Helical" evidence="1">
    <location>
        <begin position="138"/>
        <end position="158"/>
    </location>
</feature>
<gene>
    <name evidence="2" type="ORF">SMD44_06754</name>
</gene>
<keyword evidence="1" id="KW-1133">Transmembrane helix</keyword>
<feature type="transmembrane region" description="Helical" evidence="1">
    <location>
        <begin position="85"/>
        <end position="104"/>
    </location>
</feature>
<proteinExistence type="predicted"/>